<dbReference type="EMBL" id="CP002105">
    <property type="protein sequence ID" value="ADL13737.1"/>
    <property type="molecule type" value="Genomic_DNA"/>
</dbReference>
<evidence type="ECO:0000313" key="12">
    <source>
        <dbReference type="EMBL" id="ADL13737.1"/>
    </source>
</evidence>
<dbReference type="SUPFAM" id="SSF52402">
    <property type="entry name" value="Adenine nucleotide alpha hydrolases-like"/>
    <property type="match status" value="1"/>
</dbReference>
<dbReference type="NCBIfam" id="TIGR00552">
    <property type="entry name" value="nadE"/>
    <property type="match status" value="1"/>
</dbReference>
<comment type="subunit">
    <text evidence="8">Homodimer.</text>
</comment>
<feature type="binding site" evidence="8">
    <location>
        <position position="36"/>
    </location>
    <ligand>
        <name>Mg(2+)</name>
        <dbReference type="ChEBI" id="CHEBI:18420"/>
    </ligand>
</feature>
<dbReference type="STRING" id="574087.Acear_2251"/>
<feature type="binding site" evidence="8">
    <location>
        <position position="154"/>
    </location>
    <ligand>
        <name>deamido-NAD(+)</name>
        <dbReference type="ChEBI" id="CHEBI:58437"/>
        <note>ligand shared between two neighboring subunits</note>
    </ligand>
</feature>
<comment type="function">
    <text evidence="8">Catalyzes the ATP-dependent amidation of deamido-NAD to form NAD. Uses ammonia as a nitrogen source.</text>
</comment>
<dbReference type="PANTHER" id="PTHR23090">
    <property type="entry name" value="NH 3 /GLUTAMINE-DEPENDENT NAD + SYNTHETASE"/>
    <property type="match status" value="1"/>
</dbReference>
<comment type="catalytic activity">
    <reaction evidence="8 10">
        <text>deamido-NAD(+) + NH4(+) + ATP = AMP + diphosphate + NAD(+) + H(+)</text>
        <dbReference type="Rhea" id="RHEA:21188"/>
        <dbReference type="ChEBI" id="CHEBI:15378"/>
        <dbReference type="ChEBI" id="CHEBI:28938"/>
        <dbReference type="ChEBI" id="CHEBI:30616"/>
        <dbReference type="ChEBI" id="CHEBI:33019"/>
        <dbReference type="ChEBI" id="CHEBI:57540"/>
        <dbReference type="ChEBI" id="CHEBI:58437"/>
        <dbReference type="ChEBI" id="CHEBI:456215"/>
        <dbReference type="EC" id="6.3.1.5"/>
    </reaction>
</comment>
<dbReference type="Gene3D" id="3.40.50.620">
    <property type="entry name" value="HUPs"/>
    <property type="match status" value="1"/>
</dbReference>
<evidence type="ECO:0000256" key="5">
    <source>
        <dbReference type="ARBA" id="ARBA00022840"/>
    </source>
</evidence>
<reference evidence="12 13" key="1">
    <citation type="journal article" date="2010" name="Stand. Genomic Sci.">
        <title>Complete genome sequence of Acetohalobium arabaticum type strain (Z-7288).</title>
        <authorList>
            <person name="Sikorski J."/>
            <person name="Lapidus A."/>
            <person name="Chertkov O."/>
            <person name="Lucas S."/>
            <person name="Copeland A."/>
            <person name="Glavina Del Rio T."/>
            <person name="Nolan M."/>
            <person name="Tice H."/>
            <person name="Cheng J.F."/>
            <person name="Han C."/>
            <person name="Brambilla E."/>
            <person name="Pitluck S."/>
            <person name="Liolios K."/>
            <person name="Ivanova N."/>
            <person name="Mavromatis K."/>
            <person name="Mikhailova N."/>
            <person name="Pati A."/>
            <person name="Bruce D."/>
            <person name="Detter C."/>
            <person name="Tapia R."/>
            <person name="Goodwin L."/>
            <person name="Chen A."/>
            <person name="Palaniappan K."/>
            <person name="Land M."/>
            <person name="Hauser L."/>
            <person name="Chang Y.J."/>
            <person name="Jeffries C.D."/>
            <person name="Rohde M."/>
            <person name="Goker M."/>
            <person name="Spring S."/>
            <person name="Woyke T."/>
            <person name="Bristow J."/>
            <person name="Eisen J.A."/>
            <person name="Markowitz V."/>
            <person name="Hugenholtz P."/>
            <person name="Kyrpides N.C."/>
            <person name="Klenk H.P."/>
        </authorList>
    </citation>
    <scope>NUCLEOTIDE SEQUENCE [LARGE SCALE GENOMIC DNA]</scope>
    <source>
        <strain evidence="13">ATCC 49924 / DSM 5501 / Z-7288</strain>
    </source>
</reference>
<comment type="pathway">
    <text evidence="8">Cofactor biosynthesis; NAD(+) biosynthesis; NAD(+) from deamido-NAD(+) (ammonia route): step 1/1.</text>
</comment>
<keyword evidence="2 8" id="KW-0436">Ligase</keyword>
<dbReference type="GO" id="GO:0004359">
    <property type="term" value="F:glutaminase activity"/>
    <property type="evidence" value="ECO:0007669"/>
    <property type="project" value="InterPro"/>
</dbReference>
<evidence type="ECO:0000313" key="13">
    <source>
        <dbReference type="Proteomes" id="UP000001661"/>
    </source>
</evidence>
<feature type="binding site" evidence="8">
    <location>
        <position position="163"/>
    </location>
    <ligand>
        <name>ATP</name>
        <dbReference type="ChEBI" id="CHEBI:30616"/>
    </ligand>
</feature>
<organism evidence="12 13">
    <name type="scientific">Acetohalobium arabaticum (strain ATCC 49924 / DSM 5501 / Z-7288)</name>
    <dbReference type="NCBI Taxonomy" id="574087"/>
    <lineage>
        <taxon>Bacteria</taxon>
        <taxon>Bacillati</taxon>
        <taxon>Bacillota</taxon>
        <taxon>Clostridia</taxon>
        <taxon>Halanaerobiales</taxon>
        <taxon>Halobacteroidaceae</taxon>
        <taxon>Acetohalobium</taxon>
    </lineage>
</organism>
<evidence type="ECO:0000256" key="1">
    <source>
        <dbReference type="ARBA" id="ARBA00005859"/>
    </source>
</evidence>
<evidence type="ECO:0000256" key="2">
    <source>
        <dbReference type="ARBA" id="ARBA00022598"/>
    </source>
</evidence>
<sequence>MRYYDELSEKLSQWIKEQILEAGCKGAVVGLSGGIDSAVTAVLCKQAFPDSTLGLIMPCYSSPEDSEDAELVADKFGIEVETVDLNQTFDILYAELEDDDRAEDNMAVANIKPRLRMTVLYYYAANLNRLVVGTDNRSELEVGYFTKHGDGGVDIAPLGNLVKTEVRQLAKYLEIPERIITKPPTAGLWSDQTDEAELGITYEELDRYILTGEAEPEVKERIENLVAQNEHKLGYPPTPEF</sequence>
<keyword evidence="7 8" id="KW-0520">NAD</keyword>
<keyword evidence="13" id="KW-1185">Reference proteome</keyword>
<feature type="binding site" evidence="8">
    <location>
        <begin position="30"/>
        <end position="37"/>
    </location>
    <ligand>
        <name>ATP</name>
        <dbReference type="ChEBI" id="CHEBI:30616"/>
    </ligand>
</feature>
<dbReference type="OrthoDB" id="9803818at2"/>
<evidence type="ECO:0000256" key="9">
    <source>
        <dbReference type="RuleBase" id="RU003811"/>
    </source>
</evidence>
<feature type="binding site" description="in other chain" evidence="8">
    <location>
        <position position="147"/>
    </location>
    <ligand>
        <name>deamido-NAD(+)</name>
        <dbReference type="ChEBI" id="CHEBI:58437"/>
        <note>ligand shared between two neighboring subunits</note>
    </ligand>
</feature>
<dbReference type="GO" id="GO:0046872">
    <property type="term" value="F:metal ion binding"/>
    <property type="evidence" value="ECO:0007669"/>
    <property type="project" value="UniProtKB-KW"/>
</dbReference>
<keyword evidence="3 8" id="KW-0479">Metal-binding</keyword>
<name>D9QU16_ACEAZ</name>
<dbReference type="InterPro" id="IPR022926">
    <property type="entry name" value="NH(3)-dep_NAD(+)_synth"/>
</dbReference>
<dbReference type="Proteomes" id="UP000001661">
    <property type="component" value="Chromosome"/>
</dbReference>
<dbReference type="GO" id="GO:0003952">
    <property type="term" value="F:NAD+ synthase (glutamine-hydrolyzing) activity"/>
    <property type="evidence" value="ECO:0007669"/>
    <property type="project" value="InterPro"/>
</dbReference>
<dbReference type="AlphaFoldDB" id="D9QU16"/>
<evidence type="ECO:0000256" key="6">
    <source>
        <dbReference type="ARBA" id="ARBA00022842"/>
    </source>
</evidence>
<dbReference type="GO" id="GO:0005524">
    <property type="term" value="F:ATP binding"/>
    <property type="evidence" value="ECO:0007669"/>
    <property type="project" value="UniProtKB-UniRule"/>
</dbReference>
<keyword evidence="6 8" id="KW-0460">Magnesium</keyword>
<dbReference type="UniPathway" id="UPA00253">
    <property type="reaction ID" value="UER00333"/>
</dbReference>
<dbReference type="Pfam" id="PF02540">
    <property type="entry name" value="NAD_synthase"/>
    <property type="match status" value="1"/>
</dbReference>
<dbReference type="KEGG" id="aar:Acear_2251"/>
<dbReference type="eggNOG" id="COG0171">
    <property type="taxonomic scope" value="Bacteria"/>
</dbReference>
<dbReference type="EC" id="6.3.1.5" evidence="8 10"/>
<dbReference type="RefSeq" id="WP_013279178.1">
    <property type="nucleotide sequence ID" value="NC_014378.1"/>
</dbReference>
<keyword evidence="4 8" id="KW-0547">Nucleotide-binding</keyword>
<evidence type="ECO:0000256" key="4">
    <source>
        <dbReference type="ARBA" id="ARBA00022741"/>
    </source>
</evidence>
<proteinExistence type="inferred from homology"/>
<evidence type="ECO:0000256" key="8">
    <source>
        <dbReference type="HAMAP-Rule" id="MF_00193"/>
    </source>
</evidence>
<dbReference type="InterPro" id="IPR022310">
    <property type="entry name" value="NAD/GMP_synthase"/>
</dbReference>
<evidence type="ECO:0000256" key="10">
    <source>
        <dbReference type="RuleBase" id="RU003812"/>
    </source>
</evidence>
<feature type="binding site" evidence="8">
    <location>
        <position position="185"/>
    </location>
    <ligand>
        <name>ATP</name>
        <dbReference type="ChEBI" id="CHEBI:30616"/>
    </ligand>
</feature>
<feature type="binding site" evidence="8">
    <location>
        <position position="134"/>
    </location>
    <ligand>
        <name>ATP</name>
        <dbReference type="ChEBI" id="CHEBI:30616"/>
    </ligand>
</feature>
<evidence type="ECO:0000259" key="11">
    <source>
        <dbReference type="Pfam" id="PF02540"/>
    </source>
</evidence>
<dbReference type="GO" id="GO:0009435">
    <property type="term" value="P:NAD+ biosynthetic process"/>
    <property type="evidence" value="ECO:0007669"/>
    <property type="project" value="UniProtKB-UniRule"/>
</dbReference>
<protein>
    <recommendedName>
        <fullName evidence="8 10">NH(3)-dependent NAD(+) synthetase</fullName>
        <ecNumber evidence="8 10">6.3.1.5</ecNumber>
    </recommendedName>
</protein>
<keyword evidence="5 8" id="KW-0067">ATP-binding</keyword>
<dbReference type="InterPro" id="IPR014729">
    <property type="entry name" value="Rossmann-like_a/b/a_fold"/>
</dbReference>
<feature type="binding site" description="in other chain" evidence="8">
    <location>
        <begin position="231"/>
        <end position="232"/>
    </location>
    <ligand>
        <name>deamido-NAD(+)</name>
        <dbReference type="ChEBI" id="CHEBI:58437"/>
        <note>ligand shared between two neighboring subunits</note>
    </ligand>
</feature>
<dbReference type="CDD" id="cd00553">
    <property type="entry name" value="NAD_synthase"/>
    <property type="match status" value="1"/>
</dbReference>
<feature type="binding site" evidence="8">
    <location>
        <position position="139"/>
    </location>
    <ligand>
        <name>Mg(2+)</name>
        <dbReference type="ChEBI" id="CHEBI:18420"/>
    </ligand>
</feature>
<dbReference type="HAMAP" id="MF_00193">
    <property type="entry name" value="NadE_ammonia_dep"/>
    <property type="match status" value="1"/>
</dbReference>
<gene>
    <name evidence="8" type="primary">nadE</name>
    <name evidence="12" type="ordered locus">Acear_2251</name>
</gene>
<dbReference type="GO" id="GO:0008795">
    <property type="term" value="F:NAD+ synthase activity"/>
    <property type="evidence" value="ECO:0007669"/>
    <property type="project" value="UniProtKB-UniRule"/>
</dbReference>
<feature type="binding site" description="in other chain" evidence="8">
    <location>
        <position position="114"/>
    </location>
    <ligand>
        <name>deamido-NAD(+)</name>
        <dbReference type="ChEBI" id="CHEBI:58437"/>
        <note>ligand shared between two neighboring subunits</note>
    </ligand>
</feature>
<feature type="domain" description="NAD/GMP synthase" evidence="11">
    <location>
        <begin position="9"/>
        <end position="235"/>
    </location>
</feature>
<dbReference type="HOGENOM" id="CLU_059327_1_1_9"/>
<dbReference type="NCBIfam" id="NF010587">
    <property type="entry name" value="PRK13980.1"/>
    <property type="match status" value="1"/>
</dbReference>
<evidence type="ECO:0000256" key="7">
    <source>
        <dbReference type="ARBA" id="ARBA00023027"/>
    </source>
</evidence>
<evidence type="ECO:0000256" key="3">
    <source>
        <dbReference type="ARBA" id="ARBA00022723"/>
    </source>
</evidence>
<accession>D9QU16</accession>
<comment type="similarity">
    <text evidence="1 8 9">Belongs to the NAD synthetase family.</text>
</comment>
<dbReference type="InterPro" id="IPR003694">
    <property type="entry name" value="NAD_synthase"/>
</dbReference>
<dbReference type="PANTHER" id="PTHR23090:SF9">
    <property type="entry name" value="GLUTAMINE-DEPENDENT NAD(+) SYNTHETASE"/>
    <property type="match status" value="1"/>
</dbReference>
<dbReference type="GO" id="GO:0005737">
    <property type="term" value="C:cytoplasm"/>
    <property type="evidence" value="ECO:0007669"/>
    <property type="project" value="InterPro"/>
</dbReference>